<keyword evidence="2" id="KW-1185">Reference proteome</keyword>
<protein>
    <submittedName>
        <fullName evidence="1">Transcriptional regulatory protein C11D3.07c 1</fullName>
    </submittedName>
</protein>
<comment type="caution">
    <text evidence="1">The sequence shown here is derived from an EMBL/GenBank/DDBJ whole genome shotgun (WGS) entry which is preliminary data.</text>
</comment>
<gene>
    <name evidence="1" type="ORF">CTRU02_214192</name>
</gene>
<evidence type="ECO:0000313" key="1">
    <source>
        <dbReference type="EMBL" id="KAL0931457.1"/>
    </source>
</evidence>
<name>A0ACC3YJS6_COLTU</name>
<accession>A0ACC3YJS6</accession>
<reference evidence="1 2" key="1">
    <citation type="journal article" date="2020" name="Phytopathology">
        <title>Genome Sequence Resources of Colletotrichum truncatum, C. plurivorum, C. musicola, and C. sojae: Four Species Pathogenic to Soybean (Glycine max).</title>
        <authorList>
            <person name="Rogerio F."/>
            <person name="Boufleur T.R."/>
            <person name="Ciampi-Guillardi M."/>
            <person name="Sukno S.A."/>
            <person name="Thon M.R."/>
            <person name="Massola Junior N.S."/>
            <person name="Baroncelli R."/>
        </authorList>
    </citation>
    <scope>NUCLEOTIDE SEQUENCE [LARGE SCALE GENOMIC DNA]</scope>
    <source>
        <strain evidence="1 2">CMES1059</strain>
    </source>
</reference>
<sequence>MMPLGVVLRMIWNPCAENAFLLKCLSTLMPSKRLADLFLDVYSDPSLDQYLFIIANFILYGMTKCEKSDITQDQAYHRKICAQNIESGLAALPLFLPRTHSVALALVLGCIYWMENSEPHLAWTSVVAASETSQSLGYHKQGLGSDIGSDEPNSSGLLFWLIYFNEKTLSLRLGRTSTIPEEDITIPPPGGNHQSGPIMFYCQIQIRVARAAGKIYSDLYSAYSLTMSPSYRRAKVKVLEREIQALQKASAFNQASYFTRTHTRECFGLCFKSR</sequence>
<dbReference type="Proteomes" id="UP000805649">
    <property type="component" value="Unassembled WGS sequence"/>
</dbReference>
<proteinExistence type="predicted"/>
<organism evidence="1 2">
    <name type="scientific">Colletotrichum truncatum</name>
    <name type="common">Anthracnose fungus</name>
    <name type="synonym">Colletotrichum capsici</name>
    <dbReference type="NCBI Taxonomy" id="5467"/>
    <lineage>
        <taxon>Eukaryota</taxon>
        <taxon>Fungi</taxon>
        <taxon>Dikarya</taxon>
        <taxon>Ascomycota</taxon>
        <taxon>Pezizomycotina</taxon>
        <taxon>Sordariomycetes</taxon>
        <taxon>Hypocreomycetidae</taxon>
        <taxon>Glomerellales</taxon>
        <taxon>Glomerellaceae</taxon>
        <taxon>Colletotrichum</taxon>
        <taxon>Colletotrichum truncatum species complex</taxon>
    </lineage>
</organism>
<dbReference type="EMBL" id="VUJX02000010">
    <property type="protein sequence ID" value="KAL0931457.1"/>
    <property type="molecule type" value="Genomic_DNA"/>
</dbReference>
<evidence type="ECO:0000313" key="2">
    <source>
        <dbReference type="Proteomes" id="UP000805649"/>
    </source>
</evidence>